<name>A0A2N5V6V8_9BASI</name>
<feature type="compositionally biased region" description="Polar residues" evidence="4">
    <location>
        <begin position="289"/>
        <end position="317"/>
    </location>
</feature>
<evidence type="ECO:0000256" key="3">
    <source>
        <dbReference type="SAM" id="Coils"/>
    </source>
</evidence>
<proteinExistence type="predicted"/>
<keyword evidence="3" id="KW-0175">Coiled coil</keyword>
<gene>
    <name evidence="5" type="ORF">PCASD_07034</name>
</gene>
<feature type="compositionally biased region" description="Polar residues" evidence="4">
    <location>
        <begin position="649"/>
        <end position="666"/>
    </location>
</feature>
<feature type="region of interest" description="Disordered" evidence="4">
    <location>
        <begin position="593"/>
        <end position="737"/>
    </location>
</feature>
<dbReference type="Proteomes" id="UP000235392">
    <property type="component" value="Unassembled WGS sequence"/>
</dbReference>
<feature type="compositionally biased region" description="Low complexity" evidence="4">
    <location>
        <begin position="46"/>
        <end position="57"/>
    </location>
</feature>
<feature type="compositionally biased region" description="Polar residues" evidence="4">
    <location>
        <begin position="9"/>
        <end position="27"/>
    </location>
</feature>
<feature type="compositionally biased region" description="Low complexity" evidence="4">
    <location>
        <begin position="159"/>
        <end position="174"/>
    </location>
</feature>
<feature type="region of interest" description="Disordered" evidence="4">
    <location>
        <begin position="1"/>
        <end position="226"/>
    </location>
</feature>
<dbReference type="GO" id="GO:0005634">
    <property type="term" value="C:nucleus"/>
    <property type="evidence" value="ECO:0007669"/>
    <property type="project" value="UniProtKB-SubCell"/>
</dbReference>
<reference evidence="5 6" key="1">
    <citation type="submission" date="2017-11" db="EMBL/GenBank/DDBJ databases">
        <title>De novo assembly and phasing of dikaryotic genomes from two isolates of Puccinia coronata f. sp. avenae, the causal agent of oat crown rust.</title>
        <authorList>
            <person name="Miller M.E."/>
            <person name="Zhang Y."/>
            <person name="Omidvar V."/>
            <person name="Sperschneider J."/>
            <person name="Schwessinger B."/>
            <person name="Raley C."/>
            <person name="Palmer J.M."/>
            <person name="Garnica D."/>
            <person name="Upadhyaya N."/>
            <person name="Rathjen J."/>
            <person name="Taylor J.M."/>
            <person name="Park R.F."/>
            <person name="Dodds P.N."/>
            <person name="Hirsch C.D."/>
            <person name="Kianian S.F."/>
            <person name="Figueroa M."/>
        </authorList>
    </citation>
    <scope>NUCLEOTIDE SEQUENCE [LARGE SCALE GENOMIC DNA]</scope>
    <source>
        <strain evidence="5">12SD80</strain>
    </source>
</reference>
<accession>A0A2N5V6V8</accession>
<sequence>MTAAATALPGTSSNHSFDVSSPASGPQNHKRPVGLTLANPNSHGFSQYPVSAPSSSAPLPPGPPNHSPVAPLHRNASFSHPPNYQSHVSSQAQALASAPTSATIPLSHSASAMPLLNQSFPSQNNPRARLPAQPGSAPPHGRVNEAQSQASFEPTAANPALPARPSTSSTPSASNVPNGKPASRDDSVVPPAALSNFPGLGFASKPTSAPQTKPAPQATPPSNPPAAEALRFFNTYLYDYLLKQGLFEVAQAFVASGVELDLVDEHDGTSASQAGSKPHNTHKRRRSEGSINAFNSSPQAGPTMLSTNDGANSAQPKSGNAANSNRSSNETPGSQGPSGDPVTNPSGNHVPNGVVISPHTSASPRSSPRDYHALRDKLPKLKLAMDTDQGFLFEWWSIFWDVFLAKTGRAPAPSKSVQVYAQTLAAASLGMPTEPGGLTKARREALGILAVPNSLDVQKAQLNDRIQQQYTLVNPTSYTAPHQEPGNVHGSRLSPHPLQAKQAFLAEQARQQQSRMQQQQQQQHYQRIEANLVRQRQNQLQQQQHAHAQQPQELTLRTQEPQLRQAPHMHQIHPAHHEQFVQQRQISMNVRRPGMMSNMSSDQAHAMMPPPPVQHGSPLNPHQQVYRPSRPPSRSGAAHVSGPFVANPAQPQRQPSRASNHANSPALQAHPRTPSASHASTPQPSAASTHNRASPAVSNGDQERKKRRLNEPIYNANEVIPPEQPSIPAQQMTPQQALAHQHQLAHHHQQMVLQQQQHRIDQQHQQHLAQQQFNQQNQFNHPQHMTQQHHMSQQLQLNPNHPMNQQHAPSQQHSLTALQQQQIAQMQASRRAAANHSDFAGSPSEISQMNMNVEAYNQSIHAKHSQAIHNVTASTNGQKGNNSTSPSKEAVNKSDENSMPPPPSRNMATQPSTPQSSASANKTTESTPMPTIVASSPNINQLLRSTSPNDQNPLSGGAAGNMCSGTDPTTAALSSSQSMSGRSMPNGDTEAKANAPAESQRANDPIESATGIEHGNDKSMYASDAGPKSHDKSGGLWSLDSAQQHQNQGNGGNLSSHISPSTNTGTQGLTSDEMNAVNSSNPIDQLFGTDSLPFDYDSSLFDAFINFDHSASDVANPDFS</sequence>
<keyword evidence="2" id="KW-0539">Nucleus</keyword>
<evidence type="ECO:0008006" key="7">
    <source>
        <dbReference type="Google" id="ProtNLM"/>
    </source>
</evidence>
<dbReference type="PANTHER" id="PTHR45093">
    <property type="entry name" value="TRANSCRIPTION ACTIVATOR MSS11"/>
    <property type="match status" value="1"/>
</dbReference>
<feature type="compositionally biased region" description="Polar residues" evidence="4">
    <location>
        <begin position="330"/>
        <end position="349"/>
    </location>
</feature>
<feature type="compositionally biased region" description="Polar residues" evidence="4">
    <location>
        <begin position="76"/>
        <end position="126"/>
    </location>
</feature>
<evidence type="ECO:0000313" key="6">
    <source>
        <dbReference type="Proteomes" id="UP000235392"/>
    </source>
</evidence>
<feature type="compositionally biased region" description="Low complexity" evidence="4">
    <location>
        <begin position="782"/>
        <end position="797"/>
    </location>
</feature>
<organism evidence="5 6">
    <name type="scientific">Puccinia coronata f. sp. avenae</name>
    <dbReference type="NCBI Taxonomy" id="200324"/>
    <lineage>
        <taxon>Eukaryota</taxon>
        <taxon>Fungi</taxon>
        <taxon>Dikarya</taxon>
        <taxon>Basidiomycota</taxon>
        <taxon>Pucciniomycotina</taxon>
        <taxon>Pucciniomycetes</taxon>
        <taxon>Pucciniales</taxon>
        <taxon>Pucciniaceae</taxon>
        <taxon>Puccinia</taxon>
    </lineage>
</organism>
<feature type="coiled-coil region" evidence="3">
    <location>
        <begin position="502"/>
        <end position="538"/>
    </location>
</feature>
<protein>
    <recommendedName>
        <fullName evidence="7">LisH domain-containing protein</fullName>
    </recommendedName>
</protein>
<feature type="region of interest" description="Disordered" evidence="4">
    <location>
        <begin position="782"/>
        <end position="844"/>
    </location>
</feature>
<comment type="subcellular location">
    <subcellularLocation>
        <location evidence="1">Nucleus</location>
    </subcellularLocation>
</comment>
<feature type="compositionally biased region" description="Polar residues" evidence="4">
    <location>
        <begin position="1054"/>
        <end position="1083"/>
    </location>
</feature>
<dbReference type="PANTHER" id="PTHR45093:SF2">
    <property type="entry name" value="LISH DOMAIN-CONTAINING PROTEIN"/>
    <property type="match status" value="1"/>
</dbReference>
<dbReference type="EMBL" id="PGCI01000046">
    <property type="protein sequence ID" value="PLW45710.1"/>
    <property type="molecule type" value="Genomic_DNA"/>
</dbReference>
<feature type="compositionally biased region" description="Low complexity" evidence="4">
    <location>
        <begin position="205"/>
        <end position="216"/>
    </location>
</feature>
<feature type="compositionally biased region" description="Polar residues" evidence="4">
    <location>
        <begin position="798"/>
        <end position="809"/>
    </location>
</feature>
<evidence type="ECO:0000256" key="2">
    <source>
        <dbReference type="ARBA" id="ARBA00023242"/>
    </source>
</evidence>
<feature type="compositionally biased region" description="Polar residues" evidence="4">
    <location>
        <begin position="873"/>
        <end position="887"/>
    </location>
</feature>
<feature type="compositionally biased region" description="Low complexity" evidence="4">
    <location>
        <begin position="974"/>
        <end position="983"/>
    </location>
</feature>
<evidence type="ECO:0000256" key="1">
    <source>
        <dbReference type="ARBA" id="ARBA00004123"/>
    </source>
</evidence>
<feature type="compositionally biased region" description="Low complexity" evidence="4">
    <location>
        <begin position="318"/>
        <end position="329"/>
    </location>
</feature>
<feature type="compositionally biased region" description="Low complexity" evidence="4">
    <location>
        <begin position="810"/>
        <end position="834"/>
    </location>
</feature>
<feature type="compositionally biased region" description="Polar residues" evidence="4">
    <location>
        <begin position="674"/>
        <end position="700"/>
    </location>
</feature>
<dbReference type="AlphaFoldDB" id="A0A2N5V6V8"/>
<feature type="region of interest" description="Disordered" evidence="4">
    <location>
        <begin position="873"/>
        <end position="1089"/>
    </location>
</feature>
<feature type="compositionally biased region" description="Polar residues" evidence="4">
    <location>
        <begin position="906"/>
        <end position="954"/>
    </location>
</feature>
<evidence type="ECO:0000313" key="5">
    <source>
        <dbReference type="EMBL" id="PLW45710.1"/>
    </source>
</evidence>
<comment type="caution">
    <text evidence="5">The sequence shown here is derived from an EMBL/GenBank/DDBJ whole genome shotgun (WGS) entry which is preliminary data.</text>
</comment>
<feature type="compositionally biased region" description="Polar residues" evidence="4">
    <location>
        <begin position="963"/>
        <end position="973"/>
    </location>
</feature>
<feature type="region of interest" description="Disordered" evidence="4">
    <location>
        <begin position="267"/>
        <end position="371"/>
    </location>
</feature>
<evidence type="ECO:0000256" key="4">
    <source>
        <dbReference type="SAM" id="MobiDB-lite"/>
    </source>
</evidence>